<keyword evidence="3" id="KW-1185">Reference proteome</keyword>
<dbReference type="InterPro" id="IPR036397">
    <property type="entry name" value="RNaseH_sf"/>
</dbReference>
<dbReference type="InterPro" id="IPR025246">
    <property type="entry name" value="IS30-like_HTH"/>
</dbReference>
<sequence>MPKTSQLSNEEVSKILHLELLGKTVKKISKLLNRSKSMIYRVLTRKTPYEPKPRSGRPRVTDIRSDRRIQRMASESGYMINSKMARRLPLSKLHISKGLQWARNHMPYGDKWMAVLFSDEKKWNLDGPDGNIKYWHHLRKEPRSFFSRQSGGGSVMVWVAFG</sequence>
<dbReference type="GO" id="GO:0003676">
    <property type="term" value="F:nucleic acid binding"/>
    <property type="evidence" value="ECO:0007669"/>
    <property type="project" value="InterPro"/>
</dbReference>
<feature type="domain" description="Transposase IS30-like HTH" evidence="1">
    <location>
        <begin position="3"/>
        <end position="45"/>
    </location>
</feature>
<dbReference type="EMBL" id="BGPR01017897">
    <property type="protein sequence ID" value="GBN77621.1"/>
    <property type="molecule type" value="Genomic_DNA"/>
</dbReference>
<reference evidence="2 3" key="1">
    <citation type="journal article" date="2019" name="Sci. Rep.">
        <title>Orb-weaving spider Araneus ventricosus genome elucidates the spidroin gene catalogue.</title>
        <authorList>
            <person name="Kono N."/>
            <person name="Nakamura H."/>
            <person name="Ohtoshi R."/>
            <person name="Moran D.A.P."/>
            <person name="Shinohara A."/>
            <person name="Yoshida Y."/>
            <person name="Fujiwara M."/>
            <person name="Mori M."/>
            <person name="Tomita M."/>
            <person name="Arakawa K."/>
        </authorList>
    </citation>
    <scope>NUCLEOTIDE SEQUENCE [LARGE SCALE GENOMIC DNA]</scope>
</reference>
<dbReference type="Gene3D" id="1.10.10.60">
    <property type="entry name" value="Homeodomain-like"/>
    <property type="match status" value="1"/>
</dbReference>
<evidence type="ECO:0000313" key="3">
    <source>
        <dbReference type="Proteomes" id="UP000499080"/>
    </source>
</evidence>
<dbReference type="Pfam" id="PF13936">
    <property type="entry name" value="HTH_38"/>
    <property type="match status" value="1"/>
</dbReference>
<dbReference type="OrthoDB" id="5866523at2759"/>
<evidence type="ECO:0000313" key="2">
    <source>
        <dbReference type="EMBL" id="GBN77621.1"/>
    </source>
</evidence>
<accession>A0A4Y2RPP4</accession>
<protein>
    <submittedName>
        <fullName evidence="2">Transposable element Tc3 transposase</fullName>
    </submittedName>
</protein>
<dbReference type="Proteomes" id="UP000499080">
    <property type="component" value="Unassembled WGS sequence"/>
</dbReference>
<dbReference type="Gene3D" id="3.30.420.10">
    <property type="entry name" value="Ribonuclease H-like superfamily/Ribonuclease H"/>
    <property type="match status" value="1"/>
</dbReference>
<evidence type="ECO:0000259" key="1">
    <source>
        <dbReference type="Pfam" id="PF13936"/>
    </source>
</evidence>
<comment type="caution">
    <text evidence="2">The sequence shown here is derived from an EMBL/GenBank/DDBJ whole genome shotgun (WGS) entry which is preliminary data.</text>
</comment>
<organism evidence="2 3">
    <name type="scientific">Araneus ventricosus</name>
    <name type="common">Orbweaver spider</name>
    <name type="synonym">Epeira ventricosa</name>
    <dbReference type="NCBI Taxonomy" id="182803"/>
    <lineage>
        <taxon>Eukaryota</taxon>
        <taxon>Metazoa</taxon>
        <taxon>Ecdysozoa</taxon>
        <taxon>Arthropoda</taxon>
        <taxon>Chelicerata</taxon>
        <taxon>Arachnida</taxon>
        <taxon>Araneae</taxon>
        <taxon>Araneomorphae</taxon>
        <taxon>Entelegynae</taxon>
        <taxon>Araneoidea</taxon>
        <taxon>Araneidae</taxon>
        <taxon>Araneus</taxon>
    </lineage>
</organism>
<proteinExistence type="predicted"/>
<dbReference type="AlphaFoldDB" id="A0A4Y2RPP4"/>
<gene>
    <name evidence="2" type="primary">tc3a_85</name>
    <name evidence="2" type="ORF">AVEN_215989_1</name>
</gene>
<name>A0A4Y2RPP4_ARAVE</name>